<evidence type="ECO:0000313" key="3">
    <source>
        <dbReference type="Proteomes" id="UP000017243"/>
    </source>
</evidence>
<feature type="transmembrane region" description="Helical" evidence="1">
    <location>
        <begin position="6"/>
        <end position="25"/>
    </location>
</feature>
<sequence>MNILLGIVGFTVAMTAAFIVTAVAISN</sequence>
<reference evidence="2 3" key="1">
    <citation type="submission" date="2013-09" db="EMBL/GenBank/DDBJ databases">
        <title>Draft Genome Sequence of five Lactobacillus helveticus strains CIRM-BIA 101T, 103, 104, 951 and 953 isolated from milk product.</title>
        <authorList>
            <person name="Valence F."/>
            <person name="Chuat V."/>
            <person name="Ma L."/>
            <person name="Creno S."/>
            <person name="Falentin H."/>
            <person name="Lortal S."/>
            <person name="Bizet C."/>
            <person name="Clermont D."/>
            <person name="Loux V."/>
            <person name="Bouchier C."/>
            <person name="Cousin S."/>
        </authorList>
    </citation>
    <scope>NUCLEOTIDE SEQUENCE [LARGE SCALE GENOMIC DNA]</scope>
    <source>
        <strain evidence="2 3">CIRM-BIA 953</strain>
    </source>
</reference>
<keyword evidence="1" id="KW-0812">Transmembrane</keyword>
<evidence type="ECO:0000256" key="1">
    <source>
        <dbReference type="SAM" id="Phobius"/>
    </source>
</evidence>
<organism evidence="2 3">
    <name type="scientific">Lactobacillus helveticus CIRM-BIA 953</name>
    <dbReference type="NCBI Taxonomy" id="1226335"/>
    <lineage>
        <taxon>Bacteria</taxon>
        <taxon>Bacillati</taxon>
        <taxon>Bacillota</taxon>
        <taxon>Bacilli</taxon>
        <taxon>Lactobacillales</taxon>
        <taxon>Lactobacillaceae</taxon>
        <taxon>Lactobacillus</taxon>
    </lineage>
</organism>
<keyword evidence="1" id="KW-1133">Transmembrane helix</keyword>
<evidence type="ECO:0000313" key="2">
    <source>
        <dbReference type="EMBL" id="CDI43851.1"/>
    </source>
</evidence>
<dbReference type="Proteomes" id="UP000017243">
    <property type="component" value="Unassembled WGS sequence"/>
</dbReference>
<protein>
    <submittedName>
        <fullName evidence="2">Uncharacterized protein</fullName>
    </submittedName>
</protein>
<keyword evidence="1" id="KW-0472">Membrane</keyword>
<gene>
    <name evidence="2" type="ORF">LHCIRMBIA953_00199</name>
</gene>
<dbReference type="AlphaFoldDB" id="U4QJK5"/>
<dbReference type="EMBL" id="CBUH010000199">
    <property type="protein sequence ID" value="CDI43851.1"/>
    <property type="molecule type" value="Genomic_DNA"/>
</dbReference>
<proteinExistence type="predicted"/>
<name>U4QJK5_LACHE</name>
<comment type="caution">
    <text evidence="2">The sequence shown here is derived from an EMBL/GenBank/DDBJ whole genome shotgun (WGS) entry which is preliminary data.</text>
</comment>
<accession>U4QJK5</accession>